<dbReference type="GO" id="GO:0046677">
    <property type="term" value="P:response to antibiotic"/>
    <property type="evidence" value="ECO:0007669"/>
    <property type="project" value="InterPro"/>
</dbReference>
<dbReference type="GO" id="GO:0030655">
    <property type="term" value="P:beta-lactam antibiotic catabolic process"/>
    <property type="evidence" value="ECO:0007669"/>
    <property type="project" value="InterPro"/>
</dbReference>
<feature type="transmembrane region" description="Helical" evidence="1">
    <location>
        <begin position="12"/>
        <end position="30"/>
    </location>
</feature>
<dbReference type="InterPro" id="IPR045155">
    <property type="entry name" value="Beta-lactam_cat"/>
</dbReference>
<dbReference type="Pfam" id="PF13354">
    <property type="entry name" value="Beta-lactamase2"/>
    <property type="match status" value="1"/>
</dbReference>
<evidence type="ECO:0000259" key="2">
    <source>
        <dbReference type="Pfam" id="PF13354"/>
    </source>
</evidence>
<dbReference type="SUPFAM" id="SSF56601">
    <property type="entry name" value="beta-lactamase/transpeptidase-like"/>
    <property type="match status" value="1"/>
</dbReference>
<gene>
    <name evidence="3" type="ORF">CFX0092_A2866</name>
</gene>
<evidence type="ECO:0000313" key="4">
    <source>
        <dbReference type="Proteomes" id="UP000215027"/>
    </source>
</evidence>
<keyword evidence="4" id="KW-1185">Reference proteome</keyword>
<dbReference type="Proteomes" id="UP000215027">
    <property type="component" value="Chromosome I"/>
</dbReference>
<dbReference type="Gene3D" id="3.40.710.10">
    <property type="entry name" value="DD-peptidase/beta-lactamase superfamily"/>
    <property type="match status" value="1"/>
</dbReference>
<evidence type="ECO:0000313" key="3">
    <source>
        <dbReference type="EMBL" id="CUS04744.2"/>
    </source>
</evidence>
<dbReference type="InterPro" id="IPR000871">
    <property type="entry name" value="Beta-lactam_class-A"/>
</dbReference>
<dbReference type="RefSeq" id="WP_095044038.1">
    <property type="nucleotide sequence ID" value="NZ_LN890655.1"/>
</dbReference>
<protein>
    <recommendedName>
        <fullName evidence="2">Beta-lactamase class A catalytic domain-containing protein</fullName>
    </recommendedName>
</protein>
<dbReference type="PANTHER" id="PTHR35333:SF3">
    <property type="entry name" value="BETA-LACTAMASE-TYPE TRANSPEPTIDASE FOLD CONTAINING PROTEIN"/>
    <property type="match status" value="1"/>
</dbReference>
<accession>A0A160T4F2</accession>
<dbReference type="EMBL" id="LN890655">
    <property type="protein sequence ID" value="CUS04744.2"/>
    <property type="molecule type" value="Genomic_DNA"/>
</dbReference>
<keyword evidence="1" id="KW-0812">Transmembrane</keyword>
<sequence length="497" mass="54536">MNRNSSPGLGQWITVSLMVAVSLFLLYKLYQYAGTRANFPTGLTVGGVNIGQMTPEEATAALTERYIDAPVTIFHEEDTFELMPSQAEFVLDFDAMLSKADEQRKGQDFWSGFWGFLWGRPIEVSPVPLVAHHNIESLRNVLEEIKSVVDLPAQPPQPIPGSMTFQYGTAGTETDIEASFADIEAAFYRPSLREARLIVAPKEPERPNINLLARLLVNRLQVFEQDTGGMAGIFIMDLNSGEEVNINSDVPVTAIDLMKLPIVLETYHMLDQLPSLSHRQLISDTLVVKPENTAANELLAVIGGEEGAYVGAERVTATLQRLGLVNSFILAPYDAAMPAGTQTPETPANSVEALRTVPSATMQTTAEDIGTLLSMLYYCATGQGGALVAAFPANDWQRECLEMLDYMERNKIGSLIEDGVPAETTIAHRHGWTGDTHVDAGIIFSPGGDYVIVEIMYKPEWLEWELSAPLIADVSRAAYNYFNLDNPFVDEANAANN</sequence>
<keyword evidence="1" id="KW-0472">Membrane</keyword>
<feature type="domain" description="Beta-lactamase class A catalytic" evidence="2">
    <location>
        <begin position="273"/>
        <end position="453"/>
    </location>
</feature>
<dbReference type="PANTHER" id="PTHR35333">
    <property type="entry name" value="BETA-LACTAMASE"/>
    <property type="match status" value="1"/>
</dbReference>
<dbReference type="InterPro" id="IPR012338">
    <property type="entry name" value="Beta-lactam/transpept-like"/>
</dbReference>
<proteinExistence type="predicted"/>
<dbReference type="KEGG" id="pbf:CFX0092_A2866"/>
<name>A0A160T4F2_9CHLR</name>
<reference evidence="3" key="1">
    <citation type="submission" date="2016-01" db="EMBL/GenBank/DDBJ databases">
        <authorList>
            <person name="Mcilroy J.S."/>
            <person name="Karst M S."/>
            <person name="Albertsen M."/>
        </authorList>
    </citation>
    <scope>NUCLEOTIDE SEQUENCE</scope>
    <source>
        <strain evidence="3">Cfx-K</strain>
    </source>
</reference>
<dbReference type="AlphaFoldDB" id="A0A160T4F2"/>
<organism evidence="3 4">
    <name type="scientific">Candidatus Promineifilum breve</name>
    <dbReference type="NCBI Taxonomy" id="1806508"/>
    <lineage>
        <taxon>Bacteria</taxon>
        <taxon>Bacillati</taxon>
        <taxon>Chloroflexota</taxon>
        <taxon>Ardenticatenia</taxon>
        <taxon>Candidatus Promineifilales</taxon>
        <taxon>Candidatus Promineifilaceae</taxon>
        <taxon>Candidatus Promineifilum</taxon>
    </lineage>
</organism>
<dbReference type="OrthoDB" id="138826at2"/>
<keyword evidence="1" id="KW-1133">Transmembrane helix</keyword>
<dbReference type="GO" id="GO:0008800">
    <property type="term" value="F:beta-lactamase activity"/>
    <property type="evidence" value="ECO:0007669"/>
    <property type="project" value="InterPro"/>
</dbReference>
<evidence type="ECO:0000256" key="1">
    <source>
        <dbReference type="SAM" id="Phobius"/>
    </source>
</evidence>